<feature type="coiled-coil region" evidence="3">
    <location>
        <begin position="183"/>
        <end position="210"/>
    </location>
</feature>
<feature type="compositionally biased region" description="Polar residues" evidence="4">
    <location>
        <begin position="10"/>
        <end position="23"/>
    </location>
</feature>
<evidence type="ECO:0000256" key="1">
    <source>
        <dbReference type="ARBA" id="ARBA00022754"/>
    </source>
</evidence>
<dbReference type="PROSITE" id="PS51842">
    <property type="entry name" value="IF_ROD_2"/>
    <property type="match status" value="1"/>
</dbReference>
<evidence type="ECO:0000256" key="3">
    <source>
        <dbReference type="SAM" id="Coils"/>
    </source>
</evidence>
<keyword evidence="1" id="KW-0403">Intermediate filament</keyword>
<dbReference type="PANTHER" id="PTHR23239:SF367">
    <property type="entry name" value="KERATIN 15-RELATED"/>
    <property type="match status" value="1"/>
</dbReference>
<keyword evidence="2 3" id="KW-0175">Coiled coil</keyword>
<dbReference type="GO" id="GO:0005198">
    <property type="term" value="F:structural molecule activity"/>
    <property type="evidence" value="ECO:0007669"/>
    <property type="project" value="InterPro"/>
</dbReference>
<accession>A0A8C5AER6</accession>
<feature type="coiled-coil region" evidence="3">
    <location>
        <begin position="237"/>
        <end position="271"/>
    </location>
</feature>
<dbReference type="Pfam" id="PF00038">
    <property type="entry name" value="Filament"/>
    <property type="match status" value="2"/>
</dbReference>
<proteinExistence type="predicted"/>
<dbReference type="InterPro" id="IPR039008">
    <property type="entry name" value="IF_rod_dom"/>
</dbReference>
<dbReference type="PANTHER" id="PTHR23239">
    <property type="entry name" value="INTERMEDIATE FILAMENT"/>
    <property type="match status" value="1"/>
</dbReference>
<organism evidence="6 7">
    <name type="scientific">Gadus morhua</name>
    <name type="common">Atlantic cod</name>
    <dbReference type="NCBI Taxonomy" id="8049"/>
    <lineage>
        <taxon>Eukaryota</taxon>
        <taxon>Metazoa</taxon>
        <taxon>Chordata</taxon>
        <taxon>Craniata</taxon>
        <taxon>Vertebrata</taxon>
        <taxon>Euteleostomi</taxon>
        <taxon>Actinopterygii</taxon>
        <taxon>Neopterygii</taxon>
        <taxon>Teleostei</taxon>
        <taxon>Neoteleostei</taxon>
        <taxon>Acanthomorphata</taxon>
        <taxon>Zeiogadaria</taxon>
        <taxon>Gadariae</taxon>
        <taxon>Gadiformes</taxon>
        <taxon>Gadoidei</taxon>
        <taxon>Gadidae</taxon>
        <taxon>Gadus</taxon>
    </lineage>
</organism>
<dbReference type="AlphaFoldDB" id="A0A8C5AER6"/>
<keyword evidence="7" id="KW-1185">Reference proteome</keyword>
<dbReference type="GO" id="GO:0005882">
    <property type="term" value="C:intermediate filament"/>
    <property type="evidence" value="ECO:0007669"/>
    <property type="project" value="UniProtKB-KW"/>
</dbReference>
<evidence type="ECO:0000313" key="7">
    <source>
        <dbReference type="Proteomes" id="UP000694546"/>
    </source>
</evidence>
<dbReference type="GeneTree" id="ENSGT00950000182969"/>
<evidence type="ECO:0000256" key="4">
    <source>
        <dbReference type="SAM" id="MobiDB-lite"/>
    </source>
</evidence>
<reference evidence="6" key="2">
    <citation type="submission" date="2025-09" db="UniProtKB">
        <authorList>
            <consortium name="Ensembl"/>
        </authorList>
    </citation>
    <scope>IDENTIFICATION</scope>
</reference>
<dbReference type="Gene3D" id="1.20.5.170">
    <property type="match status" value="1"/>
</dbReference>
<evidence type="ECO:0000256" key="2">
    <source>
        <dbReference type="ARBA" id="ARBA00023054"/>
    </source>
</evidence>
<feature type="domain" description="IF rod" evidence="5">
    <location>
        <begin position="85"/>
        <end position="300"/>
    </location>
</feature>
<dbReference type="Proteomes" id="UP000694546">
    <property type="component" value="Chromosome 3"/>
</dbReference>
<dbReference type="InterPro" id="IPR002957">
    <property type="entry name" value="Keratin_I"/>
</dbReference>
<name>A0A8C5AER6_GADMO</name>
<dbReference type="Ensembl" id="ENSGMOT00000032384.1">
    <property type="protein sequence ID" value="ENSGMOP00000031098.1"/>
    <property type="gene ID" value="ENSGMOG00000015766.2"/>
</dbReference>
<evidence type="ECO:0000259" key="5">
    <source>
        <dbReference type="PROSITE" id="PS51842"/>
    </source>
</evidence>
<feature type="region of interest" description="Disordered" evidence="4">
    <location>
        <begin position="1"/>
        <end position="53"/>
    </location>
</feature>
<evidence type="ECO:0000313" key="6">
    <source>
        <dbReference type="Ensembl" id="ENSGMOP00000031098.1"/>
    </source>
</evidence>
<protein>
    <recommendedName>
        <fullName evidence="5">IF rod domain-containing protein</fullName>
    </recommendedName>
</protein>
<dbReference type="SMART" id="SM01391">
    <property type="entry name" value="Filament"/>
    <property type="match status" value="1"/>
</dbReference>
<dbReference type="SUPFAM" id="SSF64593">
    <property type="entry name" value="Intermediate filament protein, coiled coil region"/>
    <property type="match status" value="2"/>
</dbReference>
<sequence>MCVRACGKQTARQEQGSAPQSLSPRLFISRFSSPTKHTMGSAKSIDNSSRNSSINTNIGANNRISFGARSPFIGGGIGGGGGDDEKGTMQNLNDRLATYLEDVWSLENGNAELELRIREFLENKTSPGSRDYSAFFVSIADLHNKIHGAMSTDTSVEADFAGLKRVLDVLAPVISVEMDLGPTQDLNAVLSEIRKQYEQASAKNKKELNEVAVSTETNLNRLLQSLQREHQSQLTMKGSLEGTLQETENQVTSLEEQLVNLQGDIDRQGQEYQMLLDTKTCLEMEIAEYRRLLDEGDSSLLSNREITAHGRRIHTISWYCFIYNLYSK</sequence>
<feature type="compositionally biased region" description="Low complexity" evidence="4">
    <location>
        <begin position="41"/>
        <end position="53"/>
    </location>
</feature>
<reference evidence="6" key="1">
    <citation type="submission" date="2025-08" db="UniProtKB">
        <authorList>
            <consortium name="Ensembl"/>
        </authorList>
    </citation>
    <scope>IDENTIFICATION</scope>
</reference>